<feature type="active site" description="Proton donor" evidence="4">
    <location>
        <position position="52"/>
    </location>
</feature>
<evidence type="ECO:0000256" key="6">
    <source>
        <dbReference type="PIRSR" id="PIRSR000097-3"/>
    </source>
</evidence>
<accession>H7ENN1</accession>
<organism evidence="8 9">
    <name type="scientific">Treponema saccharophilum DSM 2985</name>
    <dbReference type="NCBI Taxonomy" id="907348"/>
    <lineage>
        <taxon>Bacteria</taxon>
        <taxon>Pseudomonadati</taxon>
        <taxon>Spirochaetota</taxon>
        <taxon>Spirochaetia</taxon>
        <taxon>Spirochaetales</taxon>
        <taxon>Treponemataceae</taxon>
        <taxon>Treponema</taxon>
    </lineage>
</organism>
<dbReference type="STRING" id="907348.TresaDRAFT_0784"/>
<keyword evidence="9" id="KW-1185">Reference proteome</keyword>
<evidence type="ECO:0000256" key="2">
    <source>
        <dbReference type="ARBA" id="ARBA00022857"/>
    </source>
</evidence>
<evidence type="ECO:0000313" key="8">
    <source>
        <dbReference type="EMBL" id="EIC00959.1"/>
    </source>
</evidence>
<gene>
    <name evidence="8" type="ORF">TresaDRAFT_0784</name>
</gene>
<dbReference type="InterPro" id="IPR023210">
    <property type="entry name" value="NADP_OxRdtase_dom"/>
</dbReference>
<protein>
    <submittedName>
        <fullName evidence="8">Aldehyde reductase</fullName>
        <ecNumber evidence="8">1.1.1.21</ecNumber>
    </submittedName>
</protein>
<dbReference type="PATRIC" id="fig|907348.3.peg.2559"/>
<evidence type="ECO:0000256" key="4">
    <source>
        <dbReference type="PIRSR" id="PIRSR000097-1"/>
    </source>
</evidence>
<dbReference type="SUPFAM" id="SSF51430">
    <property type="entry name" value="NAD(P)-linked oxidoreductase"/>
    <property type="match status" value="1"/>
</dbReference>
<dbReference type="PIRSF" id="PIRSF000097">
    <property type="entry name" value="AKR"/>
    <property type="match status" value="1"/>
</dbReference>
<reference evidence="8 9" key="1">
    <citation type="submission" date="2011-09" db="EMBL/GenBank/DDBJ databases">
        <title>The draft genome of Treponema saccharophilum DSM 2985.</title>
        <authorList>
            <consortium name="US DOE Joint Genome Institute (JGI-PGF)"/>
            <person name="Lucas S."/>
            <person name="Copeland A."/>
            <person name="Lapidus A."/>
            <person name="Glavina del Rio T."/>
            <person name="Dalin E."/>
            <person name="Tice H."/>
            <person name="Bruce D."/>
            <person name="Goodwin L."/>
            <person name="Pitluck S."/>
            <person name="Peters L."/>
            <person name="Kyrpides N."/>
            <person name="Mavromatis K."/>
            <person name="Ivanova N."/>
            <person name="Markowitz V."/>
            <person name="Cheng J.-F."/>
            <person name="Hugenholtz P."/>
            <person name="Woyke T."/>
            <person name="Wu D."/>
            <person name="Gronow S."/>
            <person name="Wellnitz S."/>
            <person name="Brambilla E."/>
            <person name="Klenk H.-P."/>
            <person name="Eisen J.A."/>
        </authorList>
    </citation>
    <scope>NUCLEOTIDE SEQUENCE [LARGE SCALE GENOMIC DNA]</scope>
    <source>
        <strain evidence="8 9">DSM 2985</strain>
    </source>
</reference>
<dbReference type="GO" id="GO:0016616">
    <property type="term" value="F:oxidoreductase activity, acting on the CH-OH group of donors, NAD or NADP as acceptor"/>
    <property type="evidence" value="ECO:0007669"/>
    <property type="project" value="UniProtKB-ARBA"/>
</dbReference>
<feature type="domain" description="NADP-dependent oxidoreductase" evidence="7">
    <location>
        <begin position="18"/>
        <end position="270"/>
    </location>
</feature>
<dbReference type="Proteomes" id="UP000003571">
    <property type="component" value="Unassembled WGS sequence"/>
</dbReference>
<dbReference type="EMBL" id="AGRW01000053">
    <property type="protein sequence ID" value="EIC00959.1"/>
    <property type="molecule type" value="Genomic_DNA"/>
</dbReference>
<evidence type="ECO:0000259" key="7">
    <source>
        <dbReference type="Pfam" id="PF00248"/>
    </source>
</evidence>
<evidence type="ECO:0000256" key="5">
    <source>
        <dbReference type="PIRSR" id="PIRSR000097-2"/>
    </source>
</evidence>
<dbReference type="FunFam" id="3.20.20.100:FF:000015">
    <property type="entry name" value="Oxidoreductase, aldo/keto reductase family"/>
    <property type="match status" value="1"/>
</dbReference>
<evidence type="ECO:0000256" key="1">
    <source>
        <dbReference type="ARBA" id="ARBA00007905"/>
    </source>
</evidence>
<dbReference type="EC" id="1.1.1.21" evidence="8"/>
<dbReference type="PRINTS" id="PR00069">
    <property type="entry name" value="ALDKETRDTASE"/>
</dbReference>
<dbReference type="PROSITE" id="PS00063">
    <property type="entry name" value="ALDOKETO_REDUCTASE_3"/>
    <property type="match status" value="1"/>
</dbReference>
<name>H7ENN1_9SPIR</name>
<proteinExistence type="inferred from homology"/>
<dbReference type="PROSITE" id="PS00798">
    <property type="entry name" value="ALDOKETO_REDUCTASE_1"/>
    <property type="match status" value="1"/>
</dbReference>
<dbReference type="InterPro" id="IPR018170">
    <property type="entry name" value="Aldo/ket_reductase_CS"/>
</dbReference>
<dbReference type="AlphaFoldDB" id="H7ENN1"/>
<dbReference type="PANTHER" id="PTHR43827">
    <property type="entry name" value="2,5-DIKETO-D-GLUCONIC ACID REDUCTASE"/>
    <property type="match status" value="1"/>
</dbReference>
<dbReference type="RefSeq" id="WP_002706152.1">
    <property type="nucleotide sequence ID" value="NZ_AGRW01000053.1"/>
</dbReference>
<dbReference type="InterPro" id="IPR020471">
    <property type="entry name" value="AKR"/>
</dbReference>
<dbReference type="Gene3D" id="3.20.20.100">
    <property type="entry name" value="NADP-dependent oxidoreductase domain"/>
    <property type="match status" value="1"/>
</dbReference>
<dbReference type="OrthoDB" id="9804790at2"/>
<evidence type="ECO:0000256" key="3">
    <source>
        <dbReference type="ARBA" id="ARBA00023002"/>
    </source>
</evidence>
<comment type="caution">
    <text evidence="8">The sequence shown here is derived from an EMBL/GenBank/DDBJ whole genome shotgun (WGS) entry which is preliminary data.</text>
</comment>
<feature type="binding site" evidence="5">
    <location>
        <position position="114"/>
    </location>
    <ligand>
        <name>substrate</name>
    </ligand>
</feature>
<evidence type="ECO:0000313" key="9">
    <source>
        <dbReference type="Proteomes" id="UP000003571"/>
    </source>
</evidence>
<keyword evidence="2" id="KW-0521">NADP</keyword>
<comment type="similarity">
    <text evidence="1">Belongs to the aldo/keto reductase family.</text>
</comment>
<dbReference type="CDD" id="cd19071">
    <property type="entry name" value="AKR_AKR1-5-like"/>
    <property type="match status" value="1"/>
</dbReference>
<dbReference type="eggNOG" id="COG0656">
    <property type="taxonomic scope" value="Bacteria"/>
</dbReference>
<keyword evidence="3 8" id="KW-0560">Oxidoreductase</keyword>
<feature type="site" description="Lowers pKa of active site Tyr" evidence="6">
    <location>
        <position position="81"/>
    </location>
</feature>
<dbReference type="PANTHER" id="PTHR43827:SF3">
    <property type="entry name" value="NADP-DEPENDENT OXIDOREDUCTASE DOMAIN-CONTAINING PROTEIN"/>
    <property type="match status" value="1"/>
</dbReference>
<dbReference type="Pfam" id="PF00248">
    <property type="entry name" value="Aldo_ket_red"/>
    <property type="match status" value="1"/>
</dbReference>
<sequence>MTISSSFDLANGTKIPAIGFGTWQSADGQECYDAVLAALRAGYRHIDTAAAYGNEESVGRAIADFLSESGCSRGDLFVTTKLWNSDHGYEQTKKALDVSLKKLALDYADLYLIHWPNPLQFRDCWKEKNAESWKAMEEALGEGKLRAIGISNFCERHIDALLETAEIRPMVNQIKLCPGQTQEKLVEYSKSLGMVVEAYSPLGTGGIFSNDFMKSLAEKYKKSIAQICIRWSLQKGFLPLPKSVTPSRIAENAAVFDFAIDDSDCEKIGSLTGLDIKQARNPDEAPF</sequence>
<dbReference type="InterPro" id="IPR036812">
    <property type="entry name" value="NAD(P)_OxRdtase_dom_sf"/>
</dbReference>